<evidence type="ECO:0000313" key="2">
    <source>
        <dbReference type="EMBL" id="PWZ45458.1"/>
    </source>
</evidence>
<proteinExistence type="predicted"/>
<accession>A0A3L6GB02</accession>
<protein>
    <submittedName>
        <fullName evidence="2">Uncharacterized protein</fullName>
    </submittedName>
</protein>
<name>A0A3L6GB02_MAIZE</name>
<keyword evidence="1" id="KW-0812">Transmembrane</keyword>
<gene>
    <name evidence="2" type="ORF">Zm00014a_016980</name>
</gene>
<organism evidence="2">
    <name type="scientific">Zea mays</name>
    <name type="common">Maize</name>
    <dbReference type="NCBI Taxonomy" id="4577"/>
    <lineage>
        <taxon>Eukaryota</taxon>
        <taxon>Viridiplantae</taxon>
        <taxon>Streptophyta</taxon>
        <taxon>Embryophyta</taxon>
        <taxon>Tracheophyta</taxon>
        <taxon>Spermatophyta</taxon>
        <taxon>Magnoliopsida</taxon>
        <taxon>Liliopsida</taxon>
        <taxon>Poales</taxon>
        <taxon>Poaceae</taxon>
        <taxon>PACMAD clade</taxon>
        <taxon>Panicoideae</taxon>
        <taxon>Andropogonodae</taxon>
        <taxon>Andropogoneae</taxon>
        <taxon>Tripsacinae</taxon>
        <taxon>Zea</taxon>
    </lineage>
</organism>
<evidence type="ECO:0000256" key="1">
    <source>
        <dbReference type="SAM" id="Phobius"/>
    </source>
</evidence>
<dbReference type="AlphaFoldDB" id="A0A3L6GB02"/>
<keyword evidence="1" id="KW-1133">Transmembrane helix</keyword>
<reference evidence="2" key="1">
    <citation type="journal article" date="2018" name="Nat. Genet.">
        <title>Extensive intraspecific gene order and gene structural variations between Mo17 and other maize genomes.</title>
        <authorList>
            <person name="Sun S."/>
            <person name="Zhou Y."/>
            <person name="Chen J."/>
            <person name="Shi J."/>
            <person name="Zhao H."/>
            <person name="Zhao H."/>
            <person name="Song W."/>
            <person name="Zhang M."/>
            <person name="Cui Y."/>
            <person name="Dong X."/>
            <person name="Liu H."/>
            <person name="Ma X."/>
            <person name="Jiao Y."/>
            <person name="Wang B."/>
            <person name="Wei X."/>
            <person name="Stein J.C."/>
            <person name="Glaubitz J.C."/>
            <person name="Lu F."/>
            <person name="Yu G."/>
            <person name="Liang C."/>
            <person name="Fengler K."/>
            <person name="Li B."/>
            <person name="Rafalski A."/>
            <person name="Schnable P.S."/>
            <person name="Ware D.H."/>
            <person name="Buckler E.S."/>
            <person name="Lai J."/>
        </authorList>
    </citation>
    <scope>NUCLEOTIDE SEQUENCE [LARGE SCALE GENOMIC DNA]</scope>
    <source>
        <tissue evidence="2">Seedling</tissue>
    </source>
</reference>
<dbReference type="Proteomes" id="UP000251960">
    <property type="component" value="Chromosome 10"/>
</dbReference>
<sequence>FSSVIEGVYLIFVSSGWLTIIVIVRAINSIGFHSRQELNEAVPRHHLTSIDFIIDDESCAFNN</sequence>
<feature type="transmembrane region" description="Helical" evidence="1">
    <location>
        <begin position="6"/>
        <end position="27"/>
    </location>
</feature>
<dbReference type="EMBL" id="NCVQ01000002">
    <property type="protein sequence ID" value="PWZ45458.1"/>
    <property type="molecule type" value="Genomic_DNA"/>
</dbReference>
<keyword evidence="1" id="KW-0472">Membrane</keyword>
<comment type="caution">
    <text evidence="2">The sequence shown here is derived from an EMBL/GenBank/DDBJ whole genome shotgun (WGS) entry which is preliminary data.</text>
</comment>
<feature type="non-terminal residue" evidence="2">
    <location>
        <position position="1"/>
    </location>
</feature>